<sequence length="66" mass="7152">MRKSIFAIIVLIVSGVFTSCTDLEGKVVPEKVKQELQSTTGNQNNGDTGGNEQDPDEEDPIEEDKG</sequence>
<dbReference type="PROSITE" id="PS51257">
    <property type="entry name" value="PROKAR_LIPOPROTEIN"/>
    <property type="match status" value="1"/>
</dbReference>
<keyword evidence="3" id="KW-1185">Reference proteome</keyword>
<gene>
    <name evidence="2" type="ORF">F7018_08570</name>
</gene>
<feature type="compositionally biased region" description="Acidic residues" evidence="1">
    <location>
        <begin position="53"/>
        <end position="66"/>
    </location>
</feature>
<proteinExistence type="predicted"/>
<evidence type="ECO:0000313" key="3">
    <source>
        <dbReference type="Proteomes" id="UP000467305"/>
    </source>
</evidence>
<accession>A0A7J5AM25</accession>
<evidence type="ECO:0000313" key="2">
    <source>
        <dbReference type="EMBL" id="KAB1158661.1"/>
    </source>
</evidence>
<feature type="region of interest" description="Disordered" evidence="1">
    <location>
        <begin position="34"/>
        <end position="66"/>
    </location>
</feature>
<comment type="caution">
    <text evidence="2">The sequence shown here is derived from an EMBL/GenBank/DDBJ whole genome shotgun (WGS) entry which is preliminary data.</text>
</comment>
<protein>
    <submittedName>
        <fullName evidence="2">Uncharacterized protein</fullName>
    </submittedName>
</protein>
<name>A0A7J5AM25_9FLAO</name>
<dbReference type="EMBL" id="WAAU01000012">
    <property type="protein sequence ID" value="KAB1158661.1"/>
    <property type="molecule type" value="Genomic_DNA"/>
</dbReference>
<dbReference type="RefSeq" id="WP_150899629.1">
    <property type="nucleotide sequence ID" value="NZ_WAAU01000012.1"/>
</dbReference>
<dbReference type="AlphaFoldDB" id="A0A7J5AM25"/>
<reference evidence="2 3" key="1">
    <citation type="submission" date="2019-09" db="EMBL/GenBank/DDBJ databases">
        <authorList>
            <person name="Cao W.R."/>
        </authorList>
    </citation>
    <scope>NUCLEOTIDE SEQUENCE [LARGE SCALE GENOMIC DNA]</scope>
    <source>
        <strain evidence="3">a4</strain>
    </source>
</reference>
<dbReference type="OrthoDB" id="1191348at2"/>
<evidence type="ECO:0000256" key="1">
    <source>
        <dbReference type="SAM" id="MobiDB-lite"/>
    </source>
</evidence>
<organism evidence="2 3">
    <name type="scientific">Tenacibaculum aiptasiae</name>
    <dbReference type="NCBI Taxonomy" id="426481"/>
    <lineage>
        <taxon>Bacteria</taxon>
        <taxon>Pseudomonadati</taxon>
        <taxon>Bacteroidota</taxon>
        <taxon>Flavobacteriia</taxon>
        <taxon>Flavobacteriales</taxon>
        <taxon>Flavobacteriaceae</taxon>
        <taxon>Tenacibaculum</taxon>
    </lineage>
</organism>
<dbReference type="Proteomes" id="UP000467305">
    <property type="component" value="Unassembled WGS sequence"/>
</dbReference>